<reference evidence="4" key="2">
    <citation type="submission" date="2014-03" db="EMBL/GenBank/DDBJ databases">
        <title>The whipworm genome and dual-species transcriptomics of an intimate host-pathogen interaction.</title>
        <authorList>
            <person name="Foth B.J."/>
            <person name="Tsai I.J."/>
            <person name="Reid A.J."/>
            <person name="Bancroft A.J."/>
            <person name="Nichol S."/>
            <person name="Tracey A."/>
            <person name="Holroyd N."/>
            <person name="Cotton J.A."/>
            <person name="Stanley E.J."/>
            <person name="Zarowiecki M."/>
            <person name="Liu J.Z."/>
            <person name="Huckvale T."/>
            <person name="Cooper P.J."/>
            <person name="Grencis R.K."/>
            <person name="Berriman M."/>
        </authorList>
    </citation>
    <scope>NUCLEOTIDE SEQUENCE [LARGE SCALE GENOMIC DNA]</scope>
</reference>
<organism evidence="4 5">
    <name type="scientific">Trichuris trichiura</name>
    <name type="common">Whipworm</name>
    <name type="synonym">Trichocephalus trichiurus</name>
    <dbReference type="NCBI Taxonomy" id="36087"/>
    <lineage>
        <taxon>Eukaryota</taxon>
        <taxon>Metazoa</taxon>
        <taxon>Ecdysozoa</taxon>
        <taxon>Nematoda</taxon>
        <taxon>Enoplea</taxon>
        <taxon>Dorylaimia</taxon>
        <taxon>Trichinellida</taxon>
        <taxon>Trichuridae</taxon>
        <taxon>Trichuris</taxon>
    </lineage>
</organism>
<name>A0A077ZKR7_TRITR</name>
<dbReference type="SUPFAM" id="SSF55550">
    <property type="entry name" value="SH2 domain"/>
    <property type="match status" value="4"/>
</dbReference>
<keyword evidence="5" id="KW-1185">Reference proteome</keyword>
<evidence type="ECO:0000256" key="1">
    <source>
        <dbReference type="SAM" id="MobiDB-lite"/>
    </source>
</evidence>
<feature type="compositionally biased region" description="Polar residues" evidence="1">
    <location>
        <begin position="673"/>
        <end position="682"/>
    </location>
</feature>
<feature type="region of interest" description="Disordered" evidence="1">
    <location>
        <begin position="525"/>
        <end position="544"/>
    </location>
</feature>
<evidence type="ECO:0000313" key="5">
    <source>
        <dbReference type="Proteomes" id="UP000030665"/>
    </source>
</evidence>
<gene>
    <name evidence="4" type="ORF">TTRE_0000750001</name>
</gene>
<accession>A0A077ZKR7</accession>
<sequence>MEAEKHRLPASPLSALPYFHGVQHGIVAQRALSGPNTFLLFLDADNGKKLAVVIMDAEQVVHTVYINTNGTLFWFTDEDRGYGFTVVQRLIDYYVENEKAIVILPEHHKQAVTLVLLGHQVNYQHFLAQELQLDPSWGLQDYSYMHGVISNEKINVLLEKDGDYLISLEPKRRRIPCMYVRWNDQIEVIRCRADATRGMYLLPRGGNSACKEFVSTLDELIKSASRCGAEIHGVMFKRPIKHEPKRVVNLMTGESFENVRPLFTASPEAQVPAKPYSLLKLVAPLAVGYLPYYHGVKCPDTLYGLLKSKGDFLLCTNEITGDLHLLLRTSVRQDTAVYSFVIQYHKVKEVFFLNPSDCDQWFTNVEELIEYYVQYRLAVDGLNTIVCANRKPINEDLCLVNPVICWDQVSHLYLEDVNNECELSYFFGPITLTEAKALLKHSGDFLLRCDDNEKLLAVVLWNDQFVEINMEPFAGDRLYRLPAANEFEPRESLKSVDEYIKSLILTRTVIRGVVLRRPVKWKQKDKLKKGDSPSPGGEFKSPPERKRSCLCRFIRWLCCCKQKELQRSPSPEKVDANTQTKKQQKKRCCLCRVVCLLCSYIWCCLCCRRKKKTEPKQQKKSPDSKPSLFESTYEVTPGYETALTKKAWEEEADGAAPSVEISKMDNISTSTAVEMGTSTISKSPEGASIRSILS</sequence>
<feature type="region of interest" description="Disordered" evidence="1">
    <location>
        <begin position="673"/>
        <end position="694"/>
    </location>
</feature>
<feature type="domain" description="DUF7063" evidence="2">
    <location>
        <begin position="290"/>
        <end position="375"/>
    </location>
</feature>
<dbReference type="Pfam" id="PF23638">
    <property type="entry name" value="DUF7145"/>
    <property type="match status" value="2"/>
</dbReference>
<feature type="domain" description="DUF7145" evidence="3">
    <location>
        <begin position="140"/>
        <end position="241"/>
    </location>
</feature>
<dbReference type="Pfam" id="PF23205">
    <property type="entry name" value="DUF7063"/>
    <property type="match status" value="2"/>
</dbReference>
<feature type="domain" description="DUF7063" evidence="2">
    <location>
        <begin position="16"/>
        <end position="95"/>
    </location>
</feature>
<feature type="domain" description="DUF7145" evidence="3">
    <location>
        <begin position="415"/>
        <end position="520"/>
    </location>
</feature>
<proteinExistence type="predicted"/>
<evidence type="ECO:0000259" key="3">
    <source>
        <dbReference type="Pfam" id="PF23638"/>
    </source>
</evidence>
<evidence type="ECO:0008006" key="6">
    <source>
        <dbReference type="Google" id="ProtNLM"/>
    </source>
</evidence>
<dbReference type="Gene3D" id="3.30.505.10">
    <property type="entry name" value="SH2 domain"/>
    <property type="match status" value="4"/>
</dbReference>
<dbReference type="InterPro" id="IPR055569">
    <property type="entry name" value="DUF7145"/>
</dbReference>
<dbReference type="EMBL" id="HG806508">
    <property type="protein sequence ID" value="CDW59170.1"/>
    <property type="molecule type" value="Genomic_DNA"/>
</dbReference>
<dbReference type="InterPro" id="IPR055491">
    <property type="entry name" value="DUF7063"/>
</dbReference>
<reference evidence="4" key="1">
    <citation type="submission" date="2014-01" db="EMBL/GenBank/DDBJ databases">
        <authorList>
            <person name="Aslett M."/>
        </authorList>
    </citation>
    <scope>NUCLEOTIDE SEQUENCE</scope>
</reference>
<dbReference type="Proteomes" id="UP000030665">
    <property type="component" value="Unassembled WGS sequence"/>
</dbReference>
<dbReference type="OrthoDB" id="10292056at2759"/>
<evidence type="ECO:0000259" key="2">
    <source>
        <dbReference type="Pfam" id="PF23205"/>
    </source>
</evidence>
<dbReference type="AlphaFoldDB" id="A0A077ZKR7"/>
<protein>
    <recommendedName>
        <fullName evidence="6">SH2 domain-containing protein</fullName>
    </recommendedName>
</protein>
<dbReference type="InterPro" id="IPR036860">
    <property type="entry name" value="SH2_dom_sf"/>
</dbReference>
<evidence type="ECO:0000313" key="4">
    <source>
        <dbReference type="EMBL" id="CDW59170.1"/>
    </source>
</evidence>